<comment type="caution">
    <text evidence="1">The sequence shown here is derived from an EMBL/GenBank/DDBJ whole genome shotgun (WGS) entry which is preliminary data.</text>
</comment>
<organism evidence="1 2">
    <name type="scientific">Sarcoptes scabiei</name>
    <name type="common">Itch mite</name>
    <name type="synonym">Acarus scabiei</name>
    <dbReference type="NCBI Taxonomy" id="52283"/>
    <lineage>
        <taxon>Eukaryota</taxon>
        <taxon>Metazoa</taxon>
        <taxon>Ecdysozoa</taxon>
        <taxon>Arthropoda</taxon>
        <taxon>Chelicerata</taxon>
        <taxon>Arachnida</taxon>
        <taxon>Acari</taxon>
        <taxon>Acariformes</taxon>
        <taxon>Sarcoptiformes</taxon>
        <taxon>Astigmata</taxon>
        <taxon>Psoroptidia</taxon>
        <taxon>Sarcoptoidea</taxon>
        <taxon>Sarcoptidae</taxon>
        <taxon>Sarcoptinae</taxon>
        <taxon>Sarcoptes</taxon>
    </lineage>
</organism>
<dbReference type="EMBL" id="JXLN01003300">
    <property type="protein sequence ID" value="KPM02902.1"/>
    <property type="molecule type" value="Genomic_DNA"/>
</dbReference>
<gene>
    <name evidence="1" type="ORF">QR98_0013280</name>
</gene>
<protein>
    <submittedName>
        <fullName evidence="1">Uncharacterized protein</fullName>
    </submittedName>
</protein>
<sequence length="111" mass="12084">MCKSKGPQAGCFVEHSGYGNMDRSSDISKHGCLELLPSNDRHICLEFARASAFNAHQQRSSSVSAASSLANQNPRLASSFKTHNKTILCCLDDMCNYVKTIFDDNTSGGNH</sequence>
<name>A0A131ZVS1_SARSC</name>
<evidence type="ECO:0000313" key="1">
    <source>
        <dbReference type="EMBL" id="KPM02902.1"/>
    </source>
</evidence>
<dbReference type="Proteomes" id="UP000616769">
    <property type="component" value="Unassembled WGS sequence"/>
</dbReference>
<proteinExistence type="predicted"/>
<dbReference type="AlphaFoldDB" id="A0A131ZVS1"/>
<dbReference type="OrthoDB" id="5914644at2759"/>
<dbReference type="VEuPathDB" id="VectorBase:SSCA009725"/>
<reference evidence="1 2" key="1">
    <citation type="journal article" date="2015" name="Parasit. Vectors">
        <title>Draft genome of the scabies mite.</title>
        <authorList>
            <person name="Rider S.D.Jr."/>
            <person name="Morgan M.S."/>
            <person name="Arlian L.G."/>
        </authorList>
    </citation>
    <scope>NUCLEOTIDE SEQUENCE [LARGE SCALE GENOMIC DNA]</scope>
    <source>
        <strain evidence="1">Arlian Lab</strain>
    </source>
</reference>
<evidence type="ECO:0000313" key="2">
    <source>
        <dbReference type="Proteomes" id="UP000616769"/>
    </source>
</evidence>
<accession>A0A131ZVS1</accession>